<dbReference type="PANTHER" id="PTHR35010:SF2">
    <property type="entry name" value="BLL4672 PROTEIN"/>
    <property type="match status" value="1"/>
</dbReference>
<dbReference type="PANTHER" id="PTHR35010">
    <property type="entry name" value="BLL4672 PROTEIN-RELATED"/>
    <property type="match status" value="1"/>
</dbReference>
<evidence type="ECO:0000259" key="2">
    <source>
        <dbReference type="PROSITE" id="PS50943"/>
    </source>
</evidence>
<dbReference type="Pfam" id="PF13560">
    <property type="entry name" value="HTH_31"/>
    <property type="match status" value="1"/>
</dbReference>
<name>A0A8J3QXE5_9ACTN</name>
<feature type="domain" description="HTH cro/C1-type" evidence="2">
    <location>
        <begin position="37"/>
        <end position="85"/>
    </location>
</feature>
<reference evidence="3" key="1">
    <citation type="submission" date="2021-01" db="EMBL/GenBank/DDBJ databases">
        <title>Whole genome shotgun sequence of Rugosimonospora africana NBRC 104875.</title>
        <authorList>
            <person name="Komaki H."/>
            <person name="Tamura T."/>
        </authorList>
    </citation>
    <scope>NUCLEOTIDE SEQUENCE</scope>
    <source>
        <strain evidence="3">NBRC 104875</strain>
    </source>
</reference>
<evidence type="ECO:0000256" key="1">
    <source>
        <dbReference type="SAM" id="MobiDB-lite"/>
    </source>
</evidence>
<evidence type="ECO:0000313" key="3">
    <source>
        <dbReference type="EMBL" id="GIH18648.1"/>
    </source>
</evidence>
<evidence type="ECO:0000313" key="4">
    <source>
        <dbReference type="Proteomes" id="UP000642748"/>
    </source>
</evidence>
<proteinExistence type="predicted"/>
<protein>
    <submittedName>
        <fullName evidence="3">DNA-binding protein</fullName>
    </submittedName>
</protein>
<dbReference type="EMBL" id="BONZ01000068">
    <property type="protein sequence ID" value="GIH18648.1"/>
    <property type="molecule type" value="Genomic_DNA"/>
</dbReference>
<keyword evidence="3" id="KW-0238">DNA-binding</keyword>
<gene>
    <name evidence="3" type="ORF">Raf01_68200</name>
</gene>
<feature type="region of interest" description="Disordered" evidence="1">
    <location>
        <begin position="281"/>
        <end position="312"/>
    </location>
</feature>
<dbReference type="Pfam" id="PF17765">
    <property type="entry name" value="MLTR_LBD"/>
    <property type="match status" value="1"/>
</dbReference>
<organism evidence="3 4">
    <name type="scientific">Rugosimonospora africana</name>
    <dbReference type="NCBI Taxonomy" id="556532"/>
    <lineage>
        <taxon>Bacteria</taxon>
        <taxon>Bacillati</taxon>
        <taxon>Actinomycetota</taxon>
        <taxon>Actinomycetes</taxon>
        <taxon>Micromonosporales</taxon>
        <taxon>Micromonosporaceae</taxon>
        <taxon>Rugosimonospora</taxon>
    </lineage>
</organism>
<dbReference type="SUPFAM" id="SSF47413">
    <property type="entry name" value="lambda repressor-like DNA-binding domains"/>
    <property type="match status" value="1"/>
</dbReference>
<dbReference type="GO" id="GO:0003677">
    <property type="term" value="F:DNA binding"/>
    <property type="evidence" value="ECO:0007669"/>
    <property type="project" value="UniProtKB-KW"/>
</dbReference>
<dbReference type="InterPro" id="IPR001387">
    <property type="entry name" value="Cro/C1-type_HTH"/>
</dbReference>
<keyword evidence="4" id="KW-1185">Reference proteome</keyword>
<dbReference type="InterPro" id="IPR041413">
    <property type="entry name" value="MLTR_LBD"/>
</dbReference>
<dbReference type="PROSITE" id="PS50943">
    <property type="entry name" value="HTH_CROC1"/>
    <property type="match status" value="1"/>
</dbReference>
<comment type="caution">
    <text evidence="3">The sequence shown here is derived from an EMBL/GenBank/DDBJ whole genome shotgun (WGS) entry which is preliminary data.</text>
</comment>
<dbReference type="InterPro" id="IPR010982">
    <property type="entry name" value="Lambda_DNA-bd_dom_sf"/>
</dbReference>
<dbReference type="SMART" id="SM00530">
    <property type="entry name" value="HTH_XRE"/>
    <property type="match status" value="1"/>
</dbReference>
<feature type="compositionally biased region" description="Low complexity" evidence="1">
    <location>
        <begin position="281"/>
        <end position="299"/>
    </location>
</feature>
<dbReference type="Proteomes" id="UP000642748">
    <property type="component" value="Unassembled WGS sequence"/>
</dbReference>
<dbReference type="AlphaFoldDB" id="A0A8J3QXE5"/>
<dbReference type="CDD" id="cd00093">
    <property type="entry name" value="HTH_XRE"/>
    <property type="match status" value="1"/>
</dbReference>
<sequence length="312" mass="34089">MSDTPADIGEFLRSRRARLRPEDAGLPAFGGRRRVPGLRREELAQLAGVSADYYIRLEQGRLRNVSEAILDAVARALRLDDTERIHLHHLAKPTHRPPRRERRQPVRASTQWLLDALVATPAYVLGRRLDVVAWNDLASAVLGVELDGLAPDQRNMGRLVFLDDSARDLWADWDAKAQETVGGLRMHAGAYPDDPQLANLVGELSMKSPEFRRLWADQHVWATPHGTVDVRHPLVGDLTLAYETLATPDALDQLMVVYTAEPGSATHTALQLLASWTAGTADDPTADPVAAPVADPTGDSAADPFAGPLADP</sequence>
<accession>A0A8J3QXE5</accession>
<dbReference type="Gene3D" id="1.10.260.40">
    <property type="entry name" value="lambda repressor-like DNA-binding domains"/>
    <property type="match status" value="1"/>
</dbReference>
<dbReference type="Gene3D" id="3.30.450.180">
    <property type="match status" value="1"/>
</dbReference>
<dbReference type="RefSeq" id="WP_203922140.1">
    <property type="nucleotide sequence ID" value="NZ_BONZ01000068.1"/>
</dbReference>